<evidence type="ECO:0000313" key="4">
    <source>
        <dbReference type="Proteomes" id="UP000326336"/>
    </source>
</evidence>
<feature type="transmembrane region" description="Helical" evidence="1">
    <location>
        <begin position="20"/>
        <end position="42"/>
    </location>
</feature>
<feature type="non-terminal residue" evidence="3">
    <location>
        <position position="177"/>
    </location>
</feature>
<evidence type="ECO:0000313" key="3">
    <source>
        <dbReference type="EMBL" id="KAB5608201.1"/>
    </source>
</evidence>
<sequence>MKSRIRAISGDDIGRLGAAWLALCTVVAMIISMFAIPVVSFAEETTGKVKVAAVGDSLTEGYKSTSGNKGADAYPAILQGILGNGYEVRNFGKTGATLMKNTSNSYWNSQEFTDSKSYEPNVVVIMLGTNDSKNDIWNETNYLSQAKELVDTYTALSSKPTVYFALSPQAYSTSTTD</sequence>
<dbReference type="Gene3D" id="3.40.50.1110">
    <property type="entry name" value="SGNH hydrolase"/>
    <property type="match status" value="1"/>
</dbReference>
<keyword evidence="1" id="KW-0812">Transmembrane</keyword>
<feature type="domain" description="SGNH hydrolase-type esterase" evidence="2">
    <location>
        <begin position="53"/>
        <end position="163"/>
    </location>
</feature>
<name>A0A5N5RN64_9BIFI</name>
<organism evidence="3 4">
    <name type="scientific">Bifidobacterium jacchi</name>
    <dbReference type="NCBI Taxonomy" id="2490545"/>
    <lineage>
        <taxon>Bacteria</taxon>
        <taxon>Bacillati</taxon>
        <taxon>Actinomycetota</taxon>
        <taxon>Actinomycetes</taxon>
        <taxon>Bifidobacteriales</taxon>
        <taxon>Bifidobacteriaceae</taxon>
        <taxon>Bifidobacterium</taxon>
    </lineage>
</organism>
<dbReference type="InterPro" id="IPR013830">
    <property type="entry name" value="SGNH_hydro"/>
</dbReference>
<evidence type="ECO:0000256" key="1">
    <source>
        <dbReference type="SAM" id="Phobius"/>
    </source>
</evidence>
<keyword evidence="1" id="KW-1133">Transmembrane helix</keyword>
<evidence type="ECO:0000259" key="2">
    <source>
        <dbReference type="Pfam" id="PF13472"/>
    </source>
</evidence>
<dbReference type="EMBL" id="RQSP01000004">
    <property type="protein sequence ID" value="KAB5608201.1"/>
    <property type="molecule type" value="Genomic_DNA"/>
</dbReference>
<dbReference type="AlphaFoldDB" id="A0A5N5RN64"/>
<keyword evidence="1" id="KW-0472">Membrane</keyword>
<protein>
    <submittedName>
        <fullName evidence="3">GDSL family lipase</fullName>
    </submittedName>
</protein>
<dbReference type="SUPFAM" id="SSF52266">
    <property type="entry name" value="SGNH hydrolase"/>
    <property type="match status" value="1"/>
</dbReference>
<dbReference type="RefSeq" id="WP_241677029.1">
    <property type="nucleotide sequence ID" value="NZ_RQSP01000004.1"/>
</dbReference>
<dbReference type="InterPro" id="IPR036514">
    <property type="entry name" value="SGNH_hydro_sf"/>
</dbReference>
<proteinExistence type="predicted"/>
<accession>A0A5N5RN64</accession>
<keyword evidence="4" id="KW-1185">Reference proteome</keyword>
<reference evidence="3 4" key="1">
    <citation type="journal article" date="2019" name="Int. J. Syst. Evol. Microbiol.">
        <title>Bifidobacterium jacchi sp. nov., isolated from the faeces of a baby common marmoset (Callithrix jacchus).</title>
        <authorList>
            <person name="Modesto M."/>
            <person name="Watanabe K."/>
            <person name="Arita M."/>
            <person name="Satti M."/>
            <person name="Oki K."/>
            <person name="Sciavilla P."/>
            <person name="Patavino C."/>
            <person name="Camma C."/>
            <person name="Michelini S."/>
            <person name="Sgorbati B."/>
            <person name="Mattarelli P."/>
        </authorList>
    </citation>
    <scope>NUCLEOTIDE SEQUENCE [LARGE SCALE GENOMIC DNA]</scope>
    <source>
        <strain evidence="3 4">MRM 9.3</strain>
    </source>
</reference>
<dbReference type="Proteomes" id="UP000326336">
    <property type="component" value="Unassembled WGS sequence"/>
</dbReference>
<comment type="caution">
    <text evidence="3">The sequence shown here is derived from an EMBL/GenBank/DDBJ whole genome shotgun (WGS) entry which is preliminary data.</text>
</comment>
<gene>
    <name evidence="3" type="ORF">EHS19_02295</name>
</gene>
<dbReference type="Pfam" id="PF13472">
    <property type="entry name" value="Lipase_GDSL_2"/>
    <property type="match status" value="1"/>
</dbReference>